<dbReference type="Proteomes" id="UP000198937">
    <property type="component" value="Unassembled WGS sequence"/>
</dbReference>
<dbReference type="RefSeq" id="WP_139135738.1">
    <property type="nucleotide sequence ID" value="NZ_BMMJ01000008.1"/>
</dbReference>
<dbReference type="EMBL" id="FMIA01000002">
    <property type="protein sequence ID" value="SCL60616.1"/>
    <property type="molecule type" value="Genomic_DNA"/>
</dbReference>
<sequence length="363" mass="40054">MTTYAEFKAGLCPVTDDLWIALTEPDRHTVREWLRIVGVNPPSNGGVSPGQLKDFERSHRIPVGTYRMERNSNGTVVGLILTPRENYREFLLDLTALRAAAGESAAALIPRSINHHAVHEWLRATYPDGNYPHASRINIEHLRDFEKQNGIPLGVYELHRTPPNPHVDGVVVSAYGRFLETGSFDHRVVNEWLKVAYPERRPPSPSRLKEEHLRDFEANNGITPGTYEFSYQENRNVDGVVFSAYGTFLSIGVIDHHAVHGWLKATQPGVKHPKESKITDGHLRDFEAWHDTPAGTWRLERDERGLVVGVVPAVPGPGDAAGVAAVAALSSPGTSYQLPPQYQAPSQFHGGPSGSRPSGRGQG</sequence>
<evidence type="ECO:0000256" key="1">
    <source>
        <dbReference type="SAM" id="MobiDB-lite"/>
    </source>
</evidence>
<evidence type="ECO:0000313" key="2">
    <source>
        <dbReference type="EMBL" id="SCL60616.1"/>
    </source>
</evidence>
<proteinExistence type="predicted"/>
<evidence type="ECO:0000313" key="3">
    <source>
        <dbReference type="Proteomes" id="UP000198937"/>
    </source>
</evidence>
<feature type="compositionally biased region" description="Low complexity" evidence="1">
    <location>
        <begin position="354"/>
        <end position="363"/>
    </location>
</feature>
<gene>
    <name evidence="2" type="ORF">GA0070617_4430</name>
</gene>
<reference evidence="2 3" key="1">
    <citation type="submission" date="2016-06" db="EMBL/GenBank/DDBJ databases">
        <authorList>
            <person name="Kjaerup R.B."/>
            <person name="Dalgaard T.S."/>
            <person name="Juul-Madsen H.R."/>
        </authorList>
    </citation>
    <scope>NUCLEOTIDE SEQUENCE [LARGE SCALE GENOMIC DNA]</scope>
    <source>
        <strain evidence="2 3">DSM 45577</strain>
    </source>
</reference>
<feature type="region of interest" description="Disordered" evidence="1">
    <location>
        <begin position="334"/>
        <end position="363"/>
    </location>
</feature>
<feature type="compositionally biased region" description="Polar residues" evidence="1">
    <location>
        <begin position="334"/>
        <end position="346"/>
    </location>
</feature>
<keyword evidence="3" id="KW-1185">Reference proteome</keyword>
<accession>A0A1C6V2U4</accession>
<dbReference type="AlphaFoldDB" id="A0A1C6V2U4"/>
<name>A0A1C6V2U4_9ACTN</name>
<protein>
    <submittedName>
        <fullName evidence="2">Uncharacterized protein</fullName>
    </submittedName>
</protein>
<organism evidence="2 3">
    <name type="scientific">Micromonospora yangpuensis</name>
    <dbReference type="NCBI Taxonomy" id="683228"/>
    <lineage>
        <taxon>Bacteria</taxon>
        <taxon>Bacillati</taxon>
        <taxon>Actinomycetota</taxon>
        <taxon>Actinomycetes</taxon>
        <taxon>Micromonosporales</taxon>
        <taxon>Micromonosporaceae</taxon>
        <taxon>Micromonospora</taxon>
    </lineage>
</organism>